<feature type="region of interest" description="Disordered" evidence="4">
    <location>
        <begin position="88"/>
        <end position="169"/>
    </location>
</feature>
<evidence type="ECO:0000256" key="3">
    <source>
        <dbReference type="ARBA" id="ARBA00022840"/>
    </source>
</evidence>
<protein>
    <submittedName>
        <fullName evidence="6">P-loop containing nucleoside triphosphate hydrolase protein</fullName>
    </submittedName>
</protein>
<dbReference type="InterPro" id="IPR003593">
    <property type="entry name" value="AAA+_ATPase"/>
</dbReference>
<keyword evidence="6" id="KW-0378">Hydrolase</keyword>
<feature type="compositionally biased region" description="Acidic residues" evidence="4">
    <location>
        <begin position="145"/>
        <end position="155"/>
    </location>
</feature>
<name>A0AA40C8W1_9PEZI</name>
<accession>A0AA40C8W1</accession>
<dbReference type="InterPro" id="IPR027417">
    <property type="entry name" value="P-loop_NTPase"/>
</dbReference>
<keyword evidence="7" id="KW-1185">Reference proteome</keyword>
<evidence type="ECO:0000259" key="5">
    <source>
        <dbReference type="SMART" id="SM00382"/>
    </source>
</evidence>
<dbReference type="Gene3D" id="1.10.8.60">
    <property type="match status" value="1"/>
</dbReference>
<dbReference type="InterPro" id="IPR000641">
    <property type="entry name" value="CbxX/CfxQ"/>
</dbReference>
<dbReference type="InterPro" id="IPR041627">
    <property type="entry name" value="AAA_lid_6"/>
</dbReference>
<feature type="domain" description="AAA+ ATPase" evidence="5">
    <location>
        <begin position="525"/>
        <end position="670"/>
    </location>
</feature>
<feature type="domain" description="AAA+ ATPase" evidence="5">
    <location>
        <begin position="233"/>
        <end position="382"/>
    </location>
</feature>
<dbReference type="SUPFAM" id="SSF52540">
    <property type="entry name" value="P-loop containing nucleoside triphosphate hydrolases"/>
    <property type="match status" value="2"/>
</dbReference>
<organism evidence="6 7">
    <name type="scientific">Bombardia bombarda</name>
    <dbReference type="NCBI Taxonomy" id="252184"/>
    <lineage>
        <taxon>Eukaryota</taxon>
        <taxon>Fungi</taxon>
        <taxon>Dikarya</taxon>
        <taxon>Ascomycota</taxon>
        <taxon>Pezizomycotina</taxon>
        <taxon>Sordariomycetes</taxon>
        <taxon>Sordariomycetidae</taxon>
        <taxon>Sordariales</taxon>
        <taxon>Lasiosphaeriaceae</taxon>
        <taxon>Bombardia</taxon>
    </lineage>
</organism>
<feature type="compositionally biased region" description="Basic and acidic residues" evidence="4">
    <location>
        <begin position="33"/>
        <end position="43"/>
    </location>
</feature>
<dbReference type="InterPro" id="IPR003959">
    <property type="entry name" value="ATPase_AAA_core"/>
</dbReference>
<dbReference type="PRINTS" id="PR00819">
    <property type="entry name" value="CBXCFQXSUPER"/>
</dbReference>
<evidence type="ECO:0000313" key="6">
    <source>
        <dbReference type="EMBL" id="KAK0629512.1"/>
    </source>
</evidence>
<comment type="caution">
    <text evidence="6">The sequence shown here is derived from an EMBL/GenBank/DDBJ whole genome shotgun (WGS) entry which is preliminary data.</text>
</comment>
<dbReference type="EMBL" id="JAULSR010000002">
    <property type="protein sequence ID" value="KAK0629512.1"/>
    <property type="molecule type" value="Genomic_DNA"/>
</dbReference>
<dbReference type="Pfam" id="PF17866">
    <property type="entry name" value="AAA_lid_6"/>
    <property type="match status" value="1"/>
</dbReference>
<comment type="similarity">
    <text evidence="1">Belongs to the CbxX/CfxQ family.</text>
</comment>
<sequence length="778" mass="86647">MDKRPVESPSPPEQNPDGHSKETTTETSVSLAEESKTSDERAIDNQYEGSGVKPDEEALDSSTQKSDVNPAENSVETVVEKVVETVIEIPEQKLDDQPDKKKAEDQTEESLKESVDEKPAVSVGIKPEETTAEGPEKDSAKNPDENPEDVAESNPDDAPVKTEKPAKKPIDSLLTMEDIIGPEPTDIRSTSTAWKELEKMVGLEDVKKAIGQLLDRAKVNYRREISGKEPLQASLNRVFLGPPGTGKTTVAKLYGQILAEIGLLSTKEVVNTTPSDFIGQWIGESEAKTRQILDSTSGKVLIIDDAHMFYHGSRNGSSHESDIFRLGCIDTLISRIHNKPGEDRCVILIGYPDMMEEMFQKSNPGLLRRFPLEEAFRFQNYDDMRLNEILTYKMEKEDITASKAALDVAAEVLRRARDRPNFGNGGDVDNLLTQAKVRFRERIKAKKAVETALAEGKADDYEEPVSELEREDFDPEWDRGTRASQKCRELFDGLIGFDGIIDKFQGYQRMAANMRLNGKDPKENIPFTYVFKGPPGTGKTHTARIIGQIFYDMGFLSTNEVVECSASHLIGQYLGSTAPKVVNLFDRALGKVLFIDEAYRLGSGTRGAGGNSSFEEEAVGELVDCMTKPRYLRKMIIVLAGYDRDMDALMKANAGLRGRFPTEVVFPPMGANRCRIHLFNLLRKEDIEVWDPVEPSRDDKEKVLRLLDKLGMTAGWSNARDMKTLAGVITAHVYRYEAEGEEVRKGESSDAKFDISTKDLIGFLKDMLRQRIKGGGAR</sequence>
<dbReference type="GO" id="GO:0005524">
    <property type="term" value="F:ATP binding"/>
    <property type="evidence" value="ECO:0007669"/>
    <property type="project" value="UniProtKB-KW"/>
</dbReference>
<dbReference type="PANTHER" id="PTHR43392:SF2">
    <property type="entry name" value="AAA-TYPE ATPASE FAMILY PROTEIN _ ANKYRIN REPEAT FAMILY PROTEIN"/>
    <property type="match status" value="1"/>
</dbReference>
<evidence type="ECO:0000256" key="2">
    <source>
        <dbReference type="ARBA" id="ARBA00022741"/>
    </source>
</evidence>
<dbReference type="FunFam" id="3.40.50.300:FF:000216">
    <property type="entry name" value="Type VII secretion ATPase EccA"/>
    <property type="match status" value="2"/>
</dbReference>
<dbReference type="Proteomes" id="UP001174934">
    <property type="component" value="Unassembled WGS sequence"/>
</dbReference>
<dbReference type="CDD" id="cd00009">
    <property type="entry name" value="AAA"/>
    <property type="match status" value="1"/>
</dbReference>
<reference evidence="6" key="1">
    <citation type="submission" date="2023-06" db="EMBL/GenBank/DDBJ databases">
        <title>Genome-scale phylogeny and comparative genomics of the fungal order Sordariales.</title>
        <authorList>
            <consortium name="Lawrence Berkeley National Laboratory"/>
            <person name="Hensen N."/>
            <person name="Bonometti L."/>
            <person name="Westerberg I."/>
            <person name="Brannstrom I.O."/>
            <person name="Guillou S."/>
            <person name="Cros-Aarteil S."/>
            <person name="Calhoun S."/>
            <person name="Haridas S."/>
            <person name="Kuo A."/>
            <person name="Mondo S."/>
            <person name="Pangilinan J."/>
            <person name="Riley R."/>
            <person name="LaButti K."/>
            <person name="Andreopoulos B."/>
            <person name="Lipzen A."/>
            <person name="Chen C."/>
            <person name="Yanf M."/>
            <person name="Daum C."/>
            <person name="Ng V."/>
            <person name="Clum A."/>
            <person name="Steindorff A."/>
            <person name="Ohm R."/>
            <person name="Martin F."/>
            <person name="Silar P."/>
            <person name="Natvig D."/>
            <person name="Lalanne C."/>
            <person name="Gautier V."/>
            <person name="Ament-velasquez S.L."/>
            <person name="Kruys A."/>
            <person name="Hutchinson M.I."/>
            <person name="Powell A.J."/>
            <person name="Barry K."/>
            <person name="Miller A.N."/>
            <person name="Grigoriev I.V."/>
            <person name="Debuchy R."/>
            <person name="Gladieux P."/>
            <person name="Thoren M.H."/>
            <person name="Johannesson H."/>
        </authorList>
    </citation>
    <scope>NUCLEOTIDE SEQUENCE</scope>
    <source>
        <strain evidence="6">SMH3391-2</strain>
    </source>
</reference>
<gene>
    <name evidence="6" type="ORF">B0T17DRAFT_525692</name>
</gene>
<keyword evidence="2" id="KW-0547">Nucleotide-binding</keyword>
<evidence type="ECO:0000256" key="4">
    <source>
        <dbReference type="SAM" id="MobiDB-lite"/>
    </source>
</evidence>
<feature type="region of interest" description="Disordered" evidence="4">
    <location>
        <begin position="1"/>
        <end position="76"/>
    </location>
</feature>
<dbReference type="SMART" id="SM00382">
    <property type="entry name" value="AAA"/>
    <property type="match status" value="2"/>
</dbReference>
<feature type="compositionally biased region" description="Polar residues" evidence="4">
    <location>
        <begin position="60"/>
        <end position="74"/>
    </location>
</feature>
<feature type="compositionally biased region" description="Basic and acidic residues" evidence="4">
    <location>
        <begin position="158"/>
        <end position="169"/>
    </location>
</feature>
<dbReference type="Pfam" id="PF00004">
    <property type="entry name" value="AAA"/>
    <property type="match status" value="2"/>
</dbReference>
<dbReference type="InterPro" id="IPR050773">
    <property type="entry name" value="CbxX/CfxQ_RuBisCO_ESX"/>
</dbReference>
<dbReference type="AlphaFoldDB" id="A0AA40C8W1"/>
<keyword evidence="3" id="KW-0067">ATP-binding</keyword>
<feature type="compositionally biased region" description="Basic and acidic residues" evidence="4">
    <location>
        <begin position="126"/>
        <end position="144"/>
    </location>
</feature>
<feature type="compositionally biased region" description="Basic and acidic residues" evidence="4">
    <location>
        <begin position="90"/>
        <end position="119"/>
    </location>
</feature>
<dbReference type="PANTHER" id="PTHR43392">
    <property type="entry name" value="AAA-TYPE ATPASE FAMILY PROTEIN / ANKYRIN REPEAT FAMILY PROTEIN"/>
    <property type="match status" value="1"/>
</dbReference>
<evidence type="ECO:0000313" key="7">
    <source>
        <dbReference type="Proteomes" id="UP001174934"/>
    </source>
</evidence>
<evidence type="ECO:0000256" key="1">
    <source>
        <dbReference type="ARBA" id="ARBA00010378"/>
    </source>
</evidence>
<dbReference type="GO" id="GO:0016887">
    <property type="term" value="F:ATP hydrolysis activity"/>
    <property type="evidence" value="ECO:0007669"/>
    <property type="project" value="InterPro"/>
</dbReference>
<dbReference type="Gene3D" id="3.40.50.300">
    <property type="entry name" value="P-loop containing nucleotide triphosphate hydrolases"/>
    <property type="match status" value="2"/>
</dbReference>
<proteinExistence type="inferred from homology"/>